<dbReference type="PANTHER" id="PTHR42756:SF1">
    <property type="entry name" value="TRANSCRIPTIONAL REPRESSOR OF EMRAB OPERON"/>
    <property type="match status" value="1"/>
</dbReference>
<keyword evidence="1" id="KW-0805">Transcription regulation</keyword>
<evidence type="ECO:0000313" key="6">
    <source>
        <dbReference type="Proteomes" id="UP001501470"/>
    </source>
</evidence>
<accession>A0ABN2A9S5</accession>
<dbReference type="PANTHER" id="PTHR42756">
    <property type="entry name" value="TRANSCRIPTIONAL REGULATOR, MARR"/>
    <property type="match status" value="1"/>
</dbReference>
<dbReference type="Gene3D" id="1.10.10.10">
    <property type="entry name" value="Winged helix-like DNA-binding domain superfamily/Winged helix DNA-binding domain"/>
    <property type="match status" value="1"/>
</dbReference>
<evidence type="ECO:0000256" key="1">
    <source>
        <dbReference type="ARBA" id="ARBA00023015"/>
    </source>
</evidence>
<protein>
    <submittedName>
        <fullName evidence="5">MarR family transcriptional regulator</fullName>
    </submittedName>
</protein>
<reference evidence="5 6" key="1">
    <citation type="journal article" date="2019" name="Int. J. Syst. Evol. Microbiol.">
        <title>The Global Catalogue of Microorganisms (GCM) 10K type strain sequencing project: providing services to taxonomists for standard genome sequencing and annotation.</title>
        <authorList>
            <consortium name="The Broad Institute Genomics Platform"/>
            <consortium name="The Broad Institute Genome Sequencing Center for Infectious Disease"/>
            <person name="Wu L."/>
            <person name="Ma J."/>
        </authorList>
    </citation>
    <scope>NUCLEOTIDE SEQUENCE [LARGE SCALE GENOMIC DNA]</scope>
    <source>
        <strain evidence="5 6">JCM 15933</strain>
    </source>
</reference>
<dbReference type="RefSeq" id="WP_344502417.1">
    <property type="nucleotide sequence ID" value="NZ_BAAAQD010000005.1"/>
</dbReference>
<dbReference type="EMBL" id="BAAAQD010000005">
    <property type="protein sequence ID" value="GAA1512990.1"/>
    <property type="molecule type" value="Genomic_DNA"/>
</dbReference>
<dbReference type="PROSITE" id="PS50995">
    <property type="entry name" value="HTH_MARR_2"/>
    <property type="match status" value="1"/>
</dbReference>
<comment type="caution">
    <text evidence="5">The sequence shown here is derived from an EMBL/GenBank/DDBJ whole genome shotgun (WGS) entry which is preliminary data.</text>
</comment>
<keyword evidence="3" id="KW-0804">Transcription</keyword>
<gene>
    <name evidence="5" type="ORF">GCM10009827_029340</name>
</gene>
<dbReference type="Pfam" id="PF12802">
    <property type="entry name" value="MarR_2"/>
    <property type="match status" value="1"/>
</dbReference>
<evidence type="ECO:0000256" key="3">
    <source>
        <dbReference type="ARBA" id="ARBA00023163"/>
    </source>
</evidence>
<dbReference type="InterPro" id="IPR036390">
    <property type="entry name" value="WH_DNA-bd_sf"/>
</dbReference>
<dbReference type="Proteomes" id="UP001501470">
    <property type="component" value="Unassembled WGS sequence"/>
</dbReference>
<evidence type="ECO:0000259" key="4">
    <source>
        <dbReference type="PROSITE" id="PS50995"/>
    </source>
</evidence>
<proteinExistence type="predicted"/>
<feature type="domain" description="HTH marR-type" evidence="4">
    <location>
        <begin position="23"/>
        <end position="161"/>
    </location>
</feature>
<dbReference type="InterPro" id="IPR000835">
    <property type="entry name" value="HTH_MarR-typ"/>
</dbReference>
<dbReference type="PRINTS" id="PR00598">
    <property type="entry name" value="HTHMARR"/>
</dbReference>
<organism evidence="5 6">
    <name type="scientific">Dactylosporangium maewongense</name>
    <dbReference type="NCBI Taxonomy" id="634393"/>
    <lineage>
        <taxon>Bacteria</taxon>
        <taxon>Bacillati</taxon>
        <taxon>Actinomycetota</taxon>
        <taxon>Actinomycetes</taxon>
        <taxon>Micromonosporales</taxon>
        <taxon>Micromonosporaceae</taxon>
        <taxon>Dactylosporangium</taxon>
    </lineage>
</organism>
<evidence type="ECO:0000256" key="2">
    <source>
        <dbReference type="ARBA" id="ARBA00023125"/>
    </source>
</evidence>
<dbReference type="InterPro" id="IPR036388">
    <property type="entry name" value="WH-like_DNA-bd_sf"/>
</dbReference>
<keyword evidence="2" id="KW-0238">DNA-binding</keyword>
<keyword evidence="6" id="KW-1185">Reference proteome</keyword>
<dbReference type="SMART" id="SM00347">
    <property type="entry name" value="HTH_MARR"/>
    <property type="match status" value="1"/>
</dbReference>
<sequence>MVDVADDVDRIVEQWARERPELETEAMAAFGRVYRLAKIVGDRQERVYGALGLNRGEFDVLATLRRSGEPFQLSPKALTSSLMLTSGGMTGRLDRLERAGLVARSPDPADRRGLVVTLTGAGRVLVDEAVAVGLAEQREVFERLPEARRRQLSALLRELLSAAEEG</sequence>
<name>A0ABN2A9S5_9ACTN</name>
<dbReference type="SUPFAM" id="SSF46785">
    <property type="entry name" value="Winged helix' DNA-binding domain"/>
    <property type="match status" value="1"/>
</dbReference>
<evidence type="ECO:0000313" key="5">
    <source>
        <dbReference type="EMBL" id="GAA1512990.1"/>
    </source>
</evidence>